<dbReference type="Proteomes" id="UP000215914">
    <property type="component" value="Unassembled WGS sequence"/>
</dbReference>
<dbReference type="Gramene" id="mRNA:HanXRQr2_Chr17g0796111">
    <property type="protein sequence ID" value="CDS:HanXRQr2_Chr17g0796111.1"/>
    <property type="gene ID" value="HanXRQr2_Chr17g0796111"/>
</dbReference>
<reference evidence="1" key="1">
    <citation type="journal article" date="2017" name="Nature">
        <title>The sunflower genome provides insights into oil metabolism, flowering and Asterid evolution.</title>
        <authorList>
            <person name="Badouin H."/>
            <person name="Gouzy J."/>
            <person name="Grassa C.J."/>
            <person name="Murat F."/>
            <person name="Staton S.E."/>
            <person name="Cottret L."/>
            <person name="Lelandais-Briere C."/>
            <person name="Owens G.L."/>
            <person name="Carrere S."/>
            <person name="Mayjonade B."/>
            <person name="Legrand L."/>
            <person name="Gill N."/>
            <person name="Kane N.C."/>
            <person name="Bowers J.E."/>
            <person name="Hubner S."/>
            <person name="Bellec A."/>
            <person name="Berard A."/>
            <person name="Berges H."/>
            <person name="Blanchet N."/>
            <person name="Boniface M.C."/>
            <person name="Brunel D."/>
            <person name="Catrice O."/>
            <person name="Chaidir N."/>
            <person name="Claudel C."/>
            <person name="Donnadieu C."/>
            <person name="Faraut T."/>
            <person name="Fievet G."/>
            <person name="Helmstetter N."/>
            <person name="King M."/>
            <person name="Knapp S.J."/>
            <person name="Lai Z."/>
            <person name="Le Paslier M.C."/>
            <person name="Lippi Y."/>
            <person name="Lorenzon L."/>
            <person name="Mandel J.R."/>
            <person name="Marage G."/>
            <person name="Marchand G."/>
            <person name="Marquand E."/>
            <person name="Bret-Mestries E."/>
            <person name="Morien E."/>
            <person name="Nambeesan S."/>
            <person name="Nguyen T."/>
            <person name="Pegot-Espagnet P."/>
            <person name="Pouilly N."/>
            <person name="Raftis F."/>
            <person name="Sallet E."/>
            <person name="Schiex T."/>
            <person name="Thomas J."/>
            <person name="Vandecasteele C."/>
            <person name="Vares D."/>
            <person name="Vear F."/>
            <person name="Vautrin S."/>
            <person name="Crespi M."/>
            <person name="Mangin B."/>
            <person name="Burke J.M."/>
            <person name="Salse J."/>
            <person name="Munos S."/>
            <person name="Vincourt P."/>
            <person name="Rieseberg L.H."/>
            <person name="Langlade N.B."/>
        </authorList>
    </citation>
    <scope>NUCLEOTIDE SEQUENCE</scope>
    <source>
        <tissue evidence="1">Leaves</tissue>
    </source>
</reference>
<proteinExistence type="predicted"/>
<evidence type="ECO:0000313" key="2">
    <source>
        <dbReference type="Proteomes" id="UP000215914"/>
    </source>
</evidence>
<sequence length="76" mass="8175">MTRLITLRLPLQEQGVSKASTESSSWHIRHSAIANKGASSSYESLFSSTTTATASEDEGPAISSLLLMGRFTSRTK</sequence>
<keyword evidence="2" id="KW-1185">Reference proteome</keyword>
<organism evidence="1 2">
    <name type="scientific">Helianthus annuus</name>
    <name type="common">Common sunflower</name>
    <dbReference type="NCBI Taxonomy" id="4232"/>
    <lineage>
        <taxon>Eukaryota</taxon>
        <taxon>Viridiplantae</taxon>
        <taxon>Streptophyta</taxon>
        <taxon>Embryophyta</taxon>
        <taxon>Tracheophyta</taxon>
        <taxon>Spermatophyta</taxon>
        <taxon>Magnoliopsida</taxon>
        <taxon>eudicotyledons</taxon>
        <taxon>Gunneridae</taxon>
        <taxon>Pentapetalae</taxon>
        <taxon>asterids</taxon>
        <taxon>campanulids</taxon>
        <taxon>Asterales</taxon>
        <taxon>Asteraceae</taxon>
        <taxon>Asteroideae</taxon>
        <taxon>Heliantheae alliance</taxon>
        <taxon>Heliantheae</taxon>
        <taxon>Helianthus</taxon>
    </lineage>
</organism>
<comment type="caution">
    <text evidence="1">The sequence shown here is derived from an EMBL/GenBank/DDBJ whole genome shotgun (WGS) entry which is preliminary data.</text>
</comment>
<name>A0A9K3DG01_HELAN</name>
<accession>A0A9K3DG01</accession>
<protein>
    <submittedName>
        <fullName evidence="1">Uncharacterized protein</fullName>
    </submittedName>
</protein>
<gene>
    <name evidence="1" type="ORF">HanXRQr2_Chr17g0796111</name>
</gene>
<reference evidence="1" key="2">
    <citation type="submission" date="2020-06" db="EMBL/GenBank/DDBJ databases">
        <title>Helianthus annuus Genome sequencing and assembly Release 2.</title>
        <authorList>
            <person name="Gouzy J."/>
            <person name="Langlade N."/>
            <person name="Munos S."/>
        </authorList>
    </citation>
    <scope>NUCLEOTIDE SEQUENCE</scope>
    <source>
        <tissue evidence="1">Leaves</tissue>
    </source>
</reference>
<evidence type="ECO:0000313" key="1">
    <source>
        <dbReference type="EMBL" id="KAF5754867.1"/>
    </source>
</evidence>
<dbReference type="AlphaFoldDB" id="A0A9K3DG01"/>
<dbReference type="EMBL" id="MNCJ02000332">
    <property type="protein sequence ID" value="KAF5754867.1"/>
    <property type="molecule type" value="Genomic_DNA"/>
</dbReference>